<dbReference type="SUPFAM" id="SSF48452">
    <property type="entry name" value="TPR-like"/>
    <property type="match status" value="1"/>
</dbReference>
<dbReference type="InterPro" id="IPR038731">
    <property type="entry name" value="RgtA/B/C-like"/>
</dbReference>
<comment type="caution">
    <text evidence="6">The sequence shown here is derived from an EMBL/GenBank/DDBJ whole genome shotgun (WGS) entry which is preliminary data.</text>
</comment>
<evidence type="ECO:0000313" key="6">
    <source>
        <dbReference type="EMBL" id="TMQ50039.1"/>
    </source>
</evidence>
<feature type="repeat" description="TPR" evidence="3">
    <location>
        <begin position="456"/>
        <end position="489"/>
    </location>
</feature>
<dbReference type="InterPro" id="IPR052346">
    <property type="entry name" value="O-mannosyl-transferase_TMTC"/>
</dbReference>
<dbReference type="Pfam" id="PF13231">
    <property type="entry name" value="PMT_2"/>
    <property type="match status" value="1"/>
</dbReference>
<dbReference type="PROSITE" id="PS50005">
    <property type="entry name" value="TPR"/>
    <property type="match status" value="4"/>
</dbReference>
<keyword evidence="4" id="KW-1133">Transmembrane helix</keyword>
<dbReference type="GO" id="GO:0030968">
    <property type="term" value="P:endoplasmic reticulum unfolded protein response"/>
    <property type="evidence" value="ECO:0007669"/>
    <property type="project" value="TreeGrafter"/>
</dbReference>
<dbReference type="PANTHER" id="PTHR44227:SF3">
    <property type="entry name" value="PROTEIN O-MANNOSYL-TRANSFERASE TMTC4"/>
    <property type="match status" value="1"/>
</dbReference>
<feature type="transmembrane region" description="Helical" evidence="4">
    <location>
        <begin position="297"/>
        <end position="314"/>
    </location>
</feature>
<feature type="transmembrane region" description="Helical" evidence="4">
    <location>
        <begin position="259"/>
        <end position="277"/>
    </location>
</feature>
<evidence type="ECO:0000256" key="1">
    <source>
        <dbReference type="ARBA" id="ARBA00022737"/>
    </source>
</evidence>
<feature type="transmembrane region" description="Helical" evidence="4">
    <location>
        <begin position="125"/>
        <end position="143"/>
    </location>
</feature>
<dbReference type="GO" id="GO:0000030">
    <property type="term" value="F:mannosyltransferase activity"/>
    <property type="evidence" value="ECO:0007669"/>
    <property type="project" value="TreeGrafter"/>
</dbReference>
<feature type="repeat" description="TPR" evidence="3">
    <location>
        <begin position="524"/>
        <end position="557"/>
    </location>
</feature>
<feature type="transmembrane region" description="Helical" evidence="4">
    <location>
        <begin position="99"/>
        <end position="118"/>
    </location>
</feature>
<dbReference type="PANTHER" id="PTHR44227">
    <property type="match status" value="1"/>
</dbReference>
<feature type="transmembrane region" description="Helical" evidence="4">
    <location>
        <begin position="219"/>
        <end position="238"/>
    </location>
</feature>
<evidence type="ECO:0000313" key="7">
    <source>
        <dbReference type="Proteomes" id="UP000316292"/>
    </source>
</evidence>
<dbReference type="PROSITE" id="PS50293">
    <property type="entry name" value="TPR_REGION"/>
    <property type="match status" value="2"/>
</dbReference>
<feature type="transmembrane region" description="Helical" evidence="4">
    <location>
        <begin position="321"/>
        <end position="344"/>
    </location>
</feature>
<gene>
    <name evidence="6" type="ORF">E6K71_03350</name>
</gene>
<dbReference type="Pfam" id="PF13181">
    <property type="entry name" value="TPR_8"/>
    <property type="match status" value="1"/>
</dbReference>
<feature type="domain" description="Glycosyltransferase RgtA/B/C/D-like" evidence="5">
    <location>
        <begin position="86"/>
        <end position="232"/>
    </location>
</feature>
<dbReference type="Gene3D" id="1.25.40.10">
    <property type="entry name" value="Tetratricopeptide repeat domain"/>
    <property type="match status" value="1"/>
</dbReference>
<evidence type="ECO:0000259" key="5">
    <source>
        <dbReference type="Pfam" id="PF13231"/>
    </source>
</evidence>
<dbReference type="AlphaFoldDB" id="A0A538SF96"/>
<evidence type="ECO:0000256" key="2">
    <source>
        <dbReference type="ARBA" id="ARBA00022803"/>
    </source>
</evidence>
<protein>
    <submittedName>
        <fullName evidence="6">Tetratricopeptide repeat protein</fullName>
    </submittedName>
</protein>
<evidence type="ECO:0000256" key="3">
    <source>
        <dbReference type="PROSITE-ProRule" id="PRU00339"/>
    </source>
</evidence>
<proteinExistence type="predicted"/>
<feature type="transmembrane region" description="Helical" evidence="4">
    <location>
        <begin position="350"/>
        <end position="367"/>
    </location>
</feature>
<dbReference type="SMART" id="SM00028">
    <property type="entry name" value="TPR"/>
    <property type="match status" value="5"/>
</dbReference>
<feature type="transmembrane region" description="Helical" evidence="4">
    <location>
        <begin position="379"/>
        <end position="397"/>
    </location>
</feature>
<sequence length="642" mass="72350">MKRSARPSARSKAKPSSGAHRSLLWLGAVLLLTFVAYWPSLSNGFINWDDNWYVTENSLMTNPTLHGILTTNVGGNYHPLTMASLVLNYKISGMDAGSYHWLNLLLHLANTALVFLFVRMLSGGRLWTSVVTALFFGIHPMHVESVAWVTERKDVLFAFFYLLALITYVRYLDTERWSWLLGTWIAFVLSCASKPAAVVLPLTLLAIDWFRRRPWRSGVWVEKIPFFAVAILAGLLTVKAQQTVGATAASALWSLPQRVLFACYGTVMYVVKLFVPFHLSAVYPLPSTAATRLRPEFYLAAGVLAVVLPALLYLCRRVRPVVFGIAFFFINIVLVLQVLTVGAALMAERYTYLPYIGILFALAWWLDEPAGNTRIPVKPIVAGIFLLLLPISLVQTWNRCRVWKDPETFWNDTIQKFPKQIVDAYYNRGNHYMRTGRLPQSLADFDQAVALNPGIQRIWYNRGLVLAEMNQNDSALVSFEHSLRIEPKNVDALNNRGAMKYRLGQLADAASDFTRAIELNPRYRDAYSNRAFACYDMKEYEKAAADRKKAIEVAPGNPANDEEYFWLGVSLQRLNRQQEAAEALTEAIRTARPGSARLGRYHLSRAYSREALHDRAGAVSDVHEAQRLGEKVDSAFLRAIGG</sequence>
<dbReference type="InterPro" id="IPR011990">
    <property type="entry name" value="TPR-like_helical_dom_sf"/>
</dbReference>
<keyword evidence="2 3" id="KW-0802">TPR repeat</keyword>
<name>A0A538SF96_UNCEI</name>
<dbReference type="InterPro" id="IPR019734">
    <property type="entry name" value="TPR_rpt"/>
</dbReference>
<feature type="repeat" description="TPR" evidence="3">
    <location>
        <begin position="422"/>
        <end position="455"/>
    </location>
</feature>
<feature type="transmembrane region" description="Helical" evidence="4">
    <location>
        <begin position="184"/>
        <end position="207"/>
    </location>
</feature>
<dbReference type="Proteomes" id="UP000316292">
    <property type="component" value="Unassembled WGS sequence"/>
</dbReference>
<keyword evidence="1" id="KW-0677">Repeat</keyword>
<organism evidence="6 7">
    <name type="scientific">Eiseniibacteriota bacterium</name>
    <dbReference type="NCBI Taxonomy" id="2212470"/>
    <lineage>
        <taxon>Bacteria</taxon>
        <taxon>Candidatus Eiseniibacteriota</taxon>
    </lineage>
</organism>
<feature type="transmembrane region" description="Helical" evidence="4">
    <location>
        <begin position="155"/>
        <end position="172"/>
    </location>
</feature>
<accession>A0A538SF96</accession>
<dbReference type="GO" id="GO:0035269">
    <property type="term" value="P:protein O-linked glycosylation via mannose"/>
    <property type="evidence" value="ECO:0007669"/>
    <property type="project" value="TreeGrafter"/>
</dbReference>
<dbReference type="EMBL" id="VBOR01000044">
    <property type="protein sequence ID" value="TMQ50039.1"/>
    <property type="molecule type" value="Genomic_DNA"/>
</dbReference>
<dbReference type="Pfam" id="PF00515">
    <property type="entry name" value="TPR_1"/>
    <property type="match status" value="2"/>
</dbReference>
<reference evidence="6 7" key="1">
    <citation type="journal article" date="2019" name="Nat. Microbiol.">
        <title>Mediterranean grassland soil C-N compound turnover is dependent on rainfall and depth, and is mediated by genomically divergent microorganisms.</title>
        <authorList>
            <person name="Diamond S."/>
            <person name="Andeer P.F."/>
            <person name="Li Z."/>
            <person name="Crits-Christoph A."/>
            <person name="Burstein D."/>
            <person name="Anantharaman K."/>
            <person name="Lane K.R."/>
            <person name="Thomas B.C."/>
            <person name="Pan C."/>
            <person name="Northen T.R."/>
            <person name="Banfield J.F."/>
        </authorList>
    </citation>
    <scope>NUCLEOTIDE SEQUENCE [LARGE SCALE GENOMIC DNA]</scope>
    <source>
        <strain evidence="6">WS_1</strain>
    </source>
</reference>
<evidence type="ECO:0000256" key="4">
    <source>
        <dbReference type="SAM" id="Phobius"/>
    </source>
</evidence>
<keyword evidence="4" id="KW-0812">Transmembrane</keyword>
<feature type="repeat" description="TPR" evidence="3">
    <location>
        <begin position="490"/>
        <end position="523"/>
    </location>
</feature>
<keyword evidence="4" id="KW-0472">Membrane</keyword>